<dbReference type="GO" id="GO:0016301">
    <property type="term" value="F:kinase activity"/>
    <property type="evidence" value="ECO:0007669"/>
    <property type="project" value="UniProtKB-KW"/>
</dbReference>
<sequence>MAAQAAAEYPTLHPQPGWAEQAPEAWWDAVARSGRQLPPDLRRGVAAVGLSSHRGGVVPMDGAGRPLGPCIIWMDRRSAAETDALVSAFGRERLHRVTGLVPDTEFTASKLLWLRAHTPDLFRAARLYLQPRDYLYFRLTGAPATDYTLASRTMLFDLDRRGWWEEGCAFVGVTPAVFPPIFPSTAAPHRVGRWAAEALGIPAGVPVSLGAGDRQCEVLGSGAGDGWVMVSTGTTTNVSAAAPERPARGDPRVMCSLHAVEGMMVLEQGMSASGAILRWVRDRLLAGRQDYRQIDALAAAVPAGANRLLFLPFMMGARATRWNPDARGVWFGLSETHGTGALARSVMEGVAFELRAALDLLEGMRLGVAGVRAVGGGARSELWNQIYADVLGREVGVPRHTDAASLGAMLLALAATDRSADPVSTARAVNPLVTTFRPEARAAGRYRDLYARYNHLYEALRPVFSSLASPVA</sequence>
<dbReference type="InterPro" id="IPR018485">
    <property type="entry name" value="FGGY_C"/>
</dbReference>
<dbReference type="PIRSF" id="PIRSF000538">
    <property type="entry name" value="GlpK"/>
    <property type="match status" value="1"/>
</dbReference>
<dbReference type="SUPFAM" id="SSF53067">
    <property type="entry name" value="Actin-like ATPase domain"/>
    <property type="match status" value="2"/>
</dbReference>
<evidence type="ECO:0000256" key="3">
    <source>
        <dbReference type="ARBA" id="ARBA00022777"/>
    </source>
</evidence>
<name>A0A537JY95_9BACT</name>
<comment type="caution">
    <text evidence="6">The sequence shown here is derived from an EMBL/GenBank/DDBJ whole genome shotgun (WGS) entry which is preliminary data.</text>
</comment>
<reference evidence="6 7" key="1">
    <citation type="journal article" date="2019" name="Nat. Microbiol.">
        <title>Mediterranean grassland soil C-N compound turnover is dependent on rainfall and depth, and is mediated by genomically divergent microorganisms.</title>
        <authorList>
            <person name="Diamond S."/>
            <person name="Andeer P.F."/>
            <person name="Li Z."/>
            <person name="Crits-Christoph A."/>
            <person name="Burstein D."/>
            <person name="Anantharaman K."/>
            <person name="Lane K.R."/>
            <person name="Thomas B.C."/>
            <person name="Pan C."/>
            <person name="Northen T.R."/>
            <person name="Banfield J.F."/>
        </authorList>
    </citation>
    <scope>NUCLEOTIDE SEQUENCE [LARGE SCALE GENOMIC DNA]</scope>
    <source>
        <strain evidence="6">NP_3</strain>
    </source>
</reference>
<dbReference type="Pfam" id="PF02782">
    <property type="entry name" value="FGGY_C"/>
    <property type="match status" value="1"/>
</dbReference>
<comment type="similarity">
    <text evidence="1">Belongs to the FGGY kinase family.</text>
</comment>
<evidence type="ECO:0000256" key="1">
    <source>
        <dbReference type="ARBA" id="ARBA00009156"/>
    </source>
</evidence>
<keyword evidence="2" id="KW-0808">Transferase</keyword>
<gene>
    <name evidence="6" type="ORF">E6H00_13395</name>
</gene>
<dbReference type="Proteomes" id="UP000318509">
    <property type="component" value="Unassembled WGS sequence"/>
</dbReference>
<evidence type="ECO:0000259" key="5">
    <source>
        <dbReference type="Pfam" id="PF02782"/>
    </source>
</evidence>
<dbReference type="AlphaFoldDB" id="A0A537JY95"/>
<dbReference type="Pfam" id="PF00370">
    <property type="entry name" value="FGGY_N"/>
    <property type="match status" value="1"/>
</dbReference>
<accession>A0A537JY95</accession>
<evidence type="ECO:0000259" key="4">
    <source>
        <dbReference type="Pfam" id="PF00370"/>
    </source>
</evidence>
<dbReference type="InterPro" id="IPR018484">
    <property type="entry name" value="FGGY_N"/>
</dbReference>
<dbReference type="EMBL" id="VBAK01000143">
    <property type="protein sequence ID" value="TMI88232.1"/>
    <property type="molecule type" value="Genomic_DNA"/>
</dbReference>
<protein>
    <submittedName>
        <fullName evidence="6">Xylulokinase</fullName>
    </submittedName>
</protein>
<dbReference type="InterPro" id="IPR050406">
    <property type="entry name" value="FGGY_Carb_Kinase"/>
</dbReference>
<feature type="domain" description="Carbohydrate kinase FGGY N-terminal" evidence="4">
    <location>
        <begin position="3"/>
        <end position="220"/>
    </location>
</feature>
<dbReference type="CDD" id="cd07808">
    <property type="entry name" value="ASKHA_NBD_FGGY_EcXK-like"/>
    <property type="match status" value="1"/>
</dbReference>
<dbReference type="PANTHER" id="PTHR43095:SF5">
    <property type="entry name" value="XYLULOSE KINASE"/>
    <property type="match status" value="1"/>
</dbReference>
<dbReference type="PANTHER" id="PTHR43095">
    <property type="entry name" value="SUGAR KINASE"/>
    <property type="match status" value="1"/>
</dbReference>
<dbReference type="GO" id="GO:0005975">
    <property type="term" value="P:carbohydrate metabolic process"/>
    <property type="evidence" value="ECO:0007669"/>
    <property type="project" value="InterPro"/>
</dbReference>
<evidence type="ECO:0000313" key="7">
    <source>
        <dbReference type="Proteomes" id="UP000318509"/>
    </source>
</evidence>
<keyword evidence="3 6" id="KW-0418">Kinase</keyword>
<organism evidence="6 7">
    <name type="scientific">Candidatus Segetimicrobium genomatis</name>
    <dbReference type="NCBI Taxonomy" id="2569760"/>
    <lineage>
        <taxon>Bacteria</taxon>
        <taxon>Bacillati</taxon>
        <taxon>Candidatus Sysuimicrobiota</taxon>
        <taxon>Candidatus Sysuimicrobiia</taxon>
        <taxon>Candidatus Sysuimicrobiales</taxon>
        <taxon>Candidatus Segetimicrobiaceae</taxon>
        <taxon>Candidatus Segetimicrobium</taxon>
    </lineage>
</organism>
<feature type="domain" description="Carbohydrate kinase FGGY C-terminal" evidence="5">
    <location>
        <begin position="229"/>
        <end position="415"/>
    </location>
</feature>
<dbReference type="Gene3D" id="3.30.420.40">
    <property type="match status" value="2"/>
</dbReference>
<evidence type="ECO:0000256" key="2">
    <source>
        <dbReference type="ARBA" id="ARBA00022679"/>
    </source>
</evidence>
<evidence type="ECO:0000313" key="6">
    <source>
        <dbReference type="EMBL" id="TMI88232.1"/>
    </source>
</evidence>
<proteinExistence type="inferred from homology"/>
<dbReference type="InterPro" id="IPR043129">
    <property type="entry name" value="ATPase_NBD"/>
</dbReference>
<dbReference type="InterPro" id="IPR000577">
    <property type="entry name" value="Carb_kinase_FGGY"/>
</dbReference>